<keyword evidence="2" id="KW-1185">Reference proteome</keyword>
<dbReference type="STRING" id="1280946.HY29_17665"/>
<dbReference type="PATRIC" id="fig|1280946.3.peg.2815"/>
<organism evidence="1 2">
    <name type="scientific">Hyphomonas beringensis</name>
    <dbReference type="NCBI Taxonomy" id="1280946"/>
    <lineage>
        <taxon>Bacteria</taxon>
        <taxon>Pseudomonadati</taxon>
        <taxon>Pseudomonadota</taxon>
        <taxon>Alphaproteobacteria</taxon>
        <taxon>Hyphomonadales</taxon>
        <taxon>Hyphomonadaceae</taxon>
        <taxon>Hyphomonas</taxon>
    </lineage>
</organism>
<name>A0A062UAQ2_9PROT</name>
<dbReference type="RefSeq" id="WP_034798038.1">
    <property type="nucleotide sequence ID" value="NZ_AWFF01000059.1"/>
</dbReference>
<dbReference type="OrthoDB" id="9798107at2"/>
<gene>
    <name evidence="1" type="ORF">HY29_17665</name>
</gene>
<reference evidence="1 2" key="1">
    <citation type="journal article" date="2014" name="Antonie Van Leeuwenhoek">
        <title>Hyphomonas beringensis sp. nov. and Hyphomonas chukchiensis sp. nov., isolated from surface seawater of the Bering Sea and Chukchi Sea.</title>
        <authorList>
            <person name="Li C."/>
            <person name="Lai Q."/>
            <person name="Li G."/>
            <person name="Dong C."/>
            <person name="Wang J."/>
            <person name="Liao Y."/>
            <person name="Shao Z."/>
        </authorList>
    </citation>
    <scope>NUCLEOTIDE SEQUENCE [LARGE SCALE GENOMIC DNA]</scope>
    <source>
        <strain evidence="1 2">25B14_1</strain>
    </source>
</reference>
<dbReference type="EMBL" id="AWFF01000059">
    <property type="protein sequence ID" value="KCZ53195.1"/>
    <property type="molecule type" value="Genomic_DNA"/>
</dbReference>
<sequence length="148" mass="17098">MDTAVKLVDGNEISLICWREWYDGPVSGLAQWEGSDVWFRLKSDAGEESRTYELFALTPEQVAECLAWFQEKREWFETQAPQIRKIKRDIADTEEQERLIAVQGLALREWNGPEIGSHAIARFTDDHVGAGWFDAERWCPLQDEPNPT</sequence>
<dbReference type="Proteomes" id="UP000027037">
    <property type="component" value="Unassembled WGS sequence"/>
</dbReference>
<dbReference type="AlphaFoldDB" id="A0A062UAQ2"/>
<evidence type="ECO:0000313" key="1">
    <source>
        <dbReference type="EMBL" id="KCZ53195.1"/>
    </source>
</evidence>
<protein>
    <submittedName>
        <fullName evidence="1">Uncharacterized protein</fullName>
    </submittedName>
</protein>
<proteinExistence type="predicted"/>
<evidence type="ECO:0000313" key="2">
    <source>
        <dbReference type="Proteomes" id="UP000027037"/>
    </source>
</evidence>
<comment type="caution">
    <text evidence="1">The sequence shown here is derived from an EMBL/GenBank/DDBJ whole genome shotgun (WGS) entry which is preliminary data.</text>
</comment>
<accession>A0A062UAQ2</accession>